<keyword evidence="2" id="KW-0808">Transferase</keyword>
<sequence length="312" mass="34023">MPGARVKSMDTGTRKTMACGIDRLGRMASRSVDGIIDWVAGEVRSLVPAADLGDRDPEFISGTAGPAWLLVRTYFRAEVRGIDNIPGDGPVLLVGNHSGGNVSPEVLISSLAFVRRFGPHRPFYQLAHNLVMAYPFVGTFLRRLGTVAAEPAIAAAALRAGAAVLVYPGGDWEVHRPTWEEDRVEFNGRTGFLRLAWAERVPIVPMVNIGAQESELILARGDRLARALRLDKMLRLKVFPISLALPWGLDIGDLAGHIPLPAKVVVEFLPPIDLHALLGPELDIDRGYRHITGVMQDALTRLAAERRFPILG</sequence>
<dbReference type="KEGG" id="nah:F5544_33050"/>
<dbReference type="InterPro" id="IPR016676">
    <property type="entry name" value="P_lipid/glycerol_AcTrfase_prd"/>
</dbReference>
<dbReference type="AlphaFoldDB" id="A0A6G9YMZ7"/>
<evidence type="ECO:0000259" key="1">
    <source>
        <dbReference type="Pfam" id="PF01553"/>
    </source>
</evidence>
<keyword evidence="2" id="KW-0012">Acyltransferase</keyword>
<organism evidence="2 3">
    <name type="scientific">Nocardia arthritidis</name>
    <dbReference type="NCBI Taxonomy" id="228602"/>
    <lineage>
        <taxon>Bacteria</taxon>
        <taxon>Bacillati</taxon>
        <taxon>Actinomycetota</taxon>
        <taxon>Actinomycetes</taxon>
        <taxon>Mycobacteriales</taxon>
        <taxon>Nocardiaceae</taxon>
        <taxon>Nocardia</taxon>
    </lineage>
</organism>
<evidence type="ECO:0000313" key="2">
    <source>
        <dbReference type="EMBL" id="QIS14447.1"/>
    </source>
</evidence>
<dbReference type="PANTHER" id="PTHR22753">
    <property type="entry name" value="TRANSMEMBRANE PROTEIN 68"/>
    <property type="match status" value="1"/>
</dbReference>
<feature type="domain" description="Phospholipid/glycerol acyltransferase" evidence="1">
    <location>
        <begin position="77"/>
        <end position="207"/>
    </location>
</feature>
<dbReference type="SUPFAM" id="SSF69593">
    <property type="entry name" value="Glycerol-3-phosphate (1)-acyltransferase"/>
    <property type="match status" value="1"/>
</dbReference>
<dbReference type="InterPro" id="IPR002123">
    <property type="entry name" value="Plipid/glycerol_acylTrfase"/>
</dbReference>
<dbReference type="GO" id="GO:0016020">
    <property type="term" value="C:membrane"/>
    <property type="evidence" value="ECO:0007669"/>
    <property type="project" value="TreeGrafter"/>
</dbReference>
<evidence type="ECO:0000313" key="3">
    <source>
        <dbReference type="Proteomes" id="UP000503540"/>
    </source>
</evidence>
<keyword evidence="3" id="KW-1185">Reference proteome</keyword>
<proteinExistence type="predicted"/>
<dbReference type="Proteomes" id="UP000503540">
    <property type="component" value="Chromosome"/>
</dbReference>
<name>A0A6G9YMZ7_9NOCA</name>
<gene>
    <name evidence="2" type="ORF">F5544_33050</name>
</gene>
<dbReference type="EMBL" id="CP046172">
    <property type="protein sequence ID" value="QIS14447.1"/>
    <property type="molecule type" value="Genomic_DNA"/>
</dbReference>
<dbReference type="GO" id="GO:0016746">
    <property type="term" value="F:acyltransferase activity"/>
    <property type="evidence" value="ECO:0007669"/>
    <property type="project" value="UniProtKB-KW"/>
</dbReference>
<dbReference type="Pfam" id="PF01553">
    <property type="entry name" value="Acyltransferase"/>
    <property type="match status" value="1"/>
</dbReference>
<accession>A0A6G9YMZ7</accession>
<dbReference type="PIRSF" id="PIRSF016753">
    <property type="entry name" value="P_lipid/glycerol_ac_tran_prd"/>
    <property type="match status" value="1"/>
</dbReference>
<protein>
    <submittedName>
        <fullName evidence="2">Glycerol acyltransferase</fullName>
    </submittedName>
</protein>
<reference evidence="2 3" key="1">
    <citation type="journal article" date="2019" name="ACS Chem. Biol.">
        <title>Identification and Mobilization of a Cryptic Antibiotic Biosynthesis Gene Locus from a Human-Pathogenic Nocardia Isolate.</title>
        <authorList>
            <person name="Herisse M."/>
            <person name="Ishida K."/>
            <person name="Porter J.L."/>
            <person name="Howden B."/>
            <person name="Hertweck C."/>
            <person name="Stinear T.P."/>
            <person name="Pidot S.J."/>
        </authorList>
    </citation>
    <scope>NUCLEOTIDE SEQUENCE [LARGE SCALE GENOMIC DNA]</scope>
    <source>
        <strain evidence="2 3">AUSMDU00012717</strain>
    </source>
</reference>
<dbReference type="PANTHER" id="PTHR22753:SF14">
    <property type="entry name" value="MONOACYLGLYCEROL_DIACYLGLYCEROL O-ACYLTRANSFERASE"/>
    <property type="match status" value="1"/>
</dbReference>